<dbReference type="EMBL" id="VOBR01000005">
    <property type="protein sequence ID" value="TWP52620.1"/>
    <property type="molecule type" value="Genomic_DNA"/>
</dbReference>
<dbReference type="InterPro" id="IPR023393">
    <property type="entry name" value="START-like_dom_sf"/>
</dbReference>
<dbReference type="Gene3D" id="3.30.530.20">
    <property type="match status" value="1"/>
</dbReference>
<proteinExistence type="inferred from homology"/>
<sequence>MTERELHDHESGLKKLVIRRHYKATPDDVWDAITDPDRLVRWFLPITGDLRVGGRYQLEGNASGEIVRCDRPTEIGLTWEMGGGSTDVIVRLAPDGDEATVLTLEHSPVAADLIPNASPRMWGLGAGWEMGLRALGKLLNGELPDGNAKDWIATASQEDLMAAGVEAIRISDVWTEVIGK</sequence>
<reference evidence="3 4" key="1">
    <citation type="submission" date="2019-07" db="EMBL/GenBank/DDBJ databases">
        <title>Lentzea xizangensis sp. nov., isolated from Qinghai-Tibetan Plateau Soils.</title>
        <authorList>
            <person name="Huang J."/>
        </authorList>
    </citation>
    <scope>NUCLEOTIDE SEQUENCE [LARGE SCALE GENOMIC DNA]</scope>
    <source>
        <strain evidence="3 4">FXJ1.1311</strain>
    </source>
</reference>
<dbReference type="CDD" id="cd08899">
    <property type="entry name" value="SRPBCC_CalC_Aha1-like_6"/>
    <property type="match status" value="1"/>
</dbReference>
<comment type="similarity">
    <text evidence="1">Belongs to the AHA1 family.</text>
</comment>
<accession>A0A563EY18</accession>
<dbReference type="AlphaFoldDB" id="A0A563EY18"/>
<dbReference type="InterPro" id="IPR013538">
    <property type="entry name" value="ASHA1/2-like_C"/>
</dbReference>
<gene>
    <name evidence="3" type="ORF">FKR81_09960</name>
</gene>
<evidence type="ECO:0000313" key="3">
    <source>
        <dbReference type="EMBL" id="TWP52620.1"/>
    </source>
</evidence>
<dbReference type="OrthoDB" id="8117292at2"/>
<evidence type="ECO:0000256" key="1">
    <source>
        <dbReference type="ARBA" id="ARBA00006817"/>
    </source>
</evidence>
<dbReference type="Proteomes" id="UP000316639">
    <property type="component" value="Unassembled WGS sequence"/>
</dbReference>
<evidence type="ECO:0000259" key="2">
    <source>
        <dbReference type="Pfam" id="PF08327"/>
    </source>
</evidence>
<feature type="domain" description="Activator of Hsp90 ATPase homologue 1/2-like C-terminal" evidence="2">
    <location>
        <begin position="23"/>
        <end position="139"/>
    </location>
</feature>
<dbReference type="Pfam" id="PF08327">
    <property type="entry name" value="AHSA1"/>
    <property type="match status" value="1"/>
</dbReference>
<name>A0A563EY18_9PSEU</name>
<evidence type="ECO:0000313" key="4">
    <source>
        <dbReference type="Proteomes" id="UP000316639"/>
    </source>
</evidence>
<dbReference type="SUPFAM" id="SSF55961">
    <property type="entry name" value="Bet v1-like"/>
    <property type="match status" value="1"/>
</dbReference>
<keyword evidence="4" id="KW-1185">Reference proteome</keyword>
<dbReference type="RefSeq" id="WP_146350676.1">
    <property type="nucleotide sequence ID" value="NZ_VOBR01000005.1"/>
</dbReference>
<comment type="caution">
    <text evidence="3">The sequence shown here is derived from an EMBL/GenBank/DDBJ whole genome shotgun (WGS) entry which is preliminary data.</text>
</comment>
<organism evidence="3 4">
    <name type="scientific">Lentzea tibetensis</name>
    <dbReference type="NCBI Taxonomy" id="2591470"/>
    <lineage>
        <taxon>Bacteria</taxon>
        <taxon>Bacillati</taxon>
        <taxon>Actinomycetota</taxon>
        <taxon>Actinomycetes</taxon>
        <taxon>Pseudonocardiales</taxon>
        <taxon>Pseudonocardiaceae</taxon>
        <taxon>Lentzea</taxon>
    </lineage>
</organism>
<protein>
    <submittedName>
        <fullName evidence="3">SRPBCC family protein</fullName>
    </submittedName>
</protein>